<dbReference type="RefSeq" id="WP_143892904.1">
    <property type="nucleotide sequence ID" value="NZ_VJND01000001.1"/>
</dbReference>
<name>A0A554WV85_9BURK</name>
<sequence>MTIDRRRLLAAAGLSATLPWWALPGCATLGAGSATVHRMVFALRGDGAVVAIDSETDAVAARIPTGGAGGTLGSLTPDGRWLYVANNAAGQRTLVKIDTQSLRVAATLETGNRPKHPVVSPDGRRVALNHSGVDGGKIRIAFVEVATDRVRTAEIAVRNAQHGGDFSMHGAWLADGRHYAIGNYADNEVVVIDAETLQQHVVAVEGNPHYFDVLGRQLWVTLEAGEPKSAQSRPVVAIFDAANPMGLKRTGEVTMTLSAHETANPARIEGHHGNFTPDRQRFLVCNRGAGSALEGGSLDVFDVNTRQRLAHLELGIKGAGHAYLTPDGRHALVTQYNDTRVPVLDLQSLRVVATIDAGGGGHLGHAAFTADGRKVYLNNRKGDEVLVVDTSRWAIVKRIATATSGQAQAMVLNTHYGVFERVGPRALLA</sequence>
<protein>
    <submittedName>
        <fullName evidence="1">40-residue YVTN family beta-propeller repeat protein</fullName>
    </submittedName>
</protein>
<gene>
    <name evidence="1" type="ORF">Tsedi_00323</name>
</gene>
<comment type="caution">
    <text evidence="1">The sequence shown here is derived from an EMBL/GenBank/DDBJ whole genome shotgun (WGS) entry which is preliminary data.</text>
</comment>
<dbReference type="AlphaFoldDB" id="A0A554WV85"/>
<dbReference type="Gene3D" id="2.130.10.10">
    <property type="entry name" value="YVTN repeat-like/Quinoprotein amine dehydrogenase"/>
    <property type="match status" value="2"/>
</dbReference>
<dbReference type="PANTHER" id="PTHR47197:SF3">
    <property type="entry name" value="DIHYDRO-HEME D1 DEHYDROGENASE"/>
    <property type="match status" value="1"/>
</dbReference>
<dbReference type="SUPFAM" id="SSF50974">
    <property type="entry name" value="Nitrous oxide reductase, N-terminal domain"/>
    <property type="match status" value="1"/>
</dbReference>
<accession>A0A554WV85</accession>
<organism evidence="1 2">
    <name type="scientific">Tepidimonas sediminis</name>
    <dbReference type="NCBI Taxonomy" id="2588941"/>
    <lineage>
        <taxon>Bacteria</taxon>
        <taxon>Pseudomonadati</taxon>
        <taxon>Pseudomonadota</taxon>
        <taxon>Betaproteobacteria</taxon>
        <taxon>Burkholderiales</taxon>
        <taxon>Tepidimonas</taxon>
    </lineage>
</organism>
<dbReference type="InterPro" id="IPR051200">
    <property type="entry name" value="Host-pathogen_enzymatic-act"/>
</dbReference>
<dbReference type="EMBL" id="VJND01000001">
    <property type="protein sequence ID" value="TSE27486.1"/>
    <property type="molecule type" value="Genomic_DNA"/>
</dbReference>
<dbReference type="OrthoDB" id="9774579at2"/>
<dbReference type="InterPro" id="IPR015943">
    <property type="entry name" value="WD40/YVTN_repeat-like_dom_sf"/>
</dbReference>
<dbReference type="Pfam" id="PF02239">
    <property type="entry name" value="Cytochrom_D1"/>
    <property type="match status" value="1"/>
</dbReference>
<reference evidence="1 2" key="1">
    <citation type="submission" date="2019-07" db="EMBL/GenBank/DDBJ databases">
        <title>Tepidimonas sediminis YIM 72259 draft genome.</title>
        <authorList>
            <person name="Da Costa M.S."/>
            <person name="Froufe H.J.C."/>
            <person name="Egas C."/>
            <person name="Albuquerque L."/>
        </authorList>
    </citation>
    <scope>NUCLEOTIDE SEQUENCE [LARGE SCALE GENOMIC DNA]</scope>
    <source>
        <strain evidence="1 2">YIM 72259</strain>
    </source>
</reference>
<evidence type="ECO:0000313" key="1">
    <source>
        <dbReference type="EMBL" id="TSE27486.1"/>
    </source>
</evidence>
<dbReference type="InterPro" id="IPR011045">
    <property type="entry name" value="N2O_reductase_N"/>
</dbReference>
<dbReference type="Proteomes" id="UP000320225">
    <property type="component" value="Unassembled WGS sequence"/>
</dbReference>
<keyword evidence="2" id="KW-1185">Reference proteome</keyword>
<dbReference type="PANTHER" id="PTHR47197">
    <property type="entry name" value="PROTEIN NIRF"/>
    <property type="match status" value="1"/>
</dbReference>
<evidence type="ECO:0000313" key="2">
    <source>
        <dbReference type="Proteomes" id="UP000320225"/>
    </source>
</evidence>
<proteinExistence type="predicted"/>